<protein>
    <submittedName>
        <fullName evidence="3">SDR family oxidoreductase</fullName>
    </submittedName>
</protein>
<dbReference type="PANTHER" id="PTHR24321:SF8">
    <property type="entry name" value="ESTRADIOL 17-BETA-DEHYDROGENASE 8-RELATED"/>
    <property type="match status" value="1"/>
</dbReference>
<dbReference type="RefSeq" id="WP_168666597.1">
    <property type="nucleotide sequence ID" value="NZ_JAAXKX010000003.1"/>
</dbReference>
<dbReference type="Gene3D" id="3.40.50.720">
    <property type="entry name" value="NAD(P)-binding Rossmann-like Domain"/>
    <property type="match status" value="1"/>
</dbReference>
<name>A0ABX1I4X4_9GAMM</name>
<gene>
    <name evidence="3" type="ORF">HF203_03415</name>
</gene>
<dbReference type="CDD" id="cd05233">
    <property type="entry name" value="SDR_c"/>
    <property type="match status" value="1"/>
</dbReference>
<keyword evidence="4" id="KW-1185">Reference proteome</keyword>
<dbReference type="Proteomes" id="UP000740754">
    <property type="component" value="Unassembled WGS sequence"/>
</dbReference>
<evidence type="ECO:0000256" key="2">
    <source>
        <dbReference type="ARBA" id="ARBA00023002"/>
    </source>
</evidence>
<dbReference type="PANTHER" id="PTHR24321">
    <property type="entry name" value="DEHYDROGENASES, SHORT CHAIN"/>
    <property type="match status" value="1"/>
</dbReference>
<dbReference type="SUPFAM" id="SSF51735">
    <property type="entry name" value="NAD(P)-binding Rossmann-fold domains"/>
    <property type="match status" value="1"/>
</dbReference>
<dbReference type="InterPro" id="IPR020904">
    <property type="entry name" value="Sc_DH/Rdtase_CS"/>
</dbReference>
<comment type="similarity">
    <text evidence="1">Belongs to the short-chain dehydrogenases/reductases (SDR) family.</text>
</comment>
<dbReference type="InterPro" id="IPR036291">
    <property type="entry name" value="NAD(P)-bd_dom_sf"/>
</dbReference>
<evidence type="ECO:0000313" key="3">
    <source>
        <dbReference type="EMBL" id="NKN32268.1"/>
    </source>
</evidence>
<reference evidence="3 4" key="1">
    <citation type="submission" date="2020-04" db="EMBL/GenBank/DDBJ databases">
        <title>Draft Whole-Genome sequence of Marichromatium bheemlicum DSM 18632, type strain.</title>
        <authorList>
            <person name="Kyndt J.A."/>
            <person name="Meyer T.E."/>
        </authorList>
    </citation>
    <scope>NUCLEOTIDE SEQUENCE [LARGE SCALE GENOMIC DNA]</scope>
    <source>
        <strain evidence="3 4">DSM 18632</strain>
    </source>
</reference>
<keyword evidence="2" id="KW-0560">Oxidoreductase</keyword>
<sequence length="237" mass="24853">MRELDQQLVLITGATGNLGRATASAFARRGARLALLARDPEALERTRNELEPTASVDCLACDLLDPTALHASLAQLLERHGRLDTLANLAGGFAMGRPLHQTNDADWDRMLDINARTLLHSARAAVPHLLAAGGGAMINVSARAARPAGAHMGPYSAAKAAVIALTETLSAELRDQHINVNCILPGTVDTPENRAAMPDQDPSAWVTPAAIAEVIVFLASPAARAITGAAIPVYGRS</sequence>
<comment type="caution">
    <text evidence="3">The sequence shown here is derived from an EMBL/GenBank/DDBJ whole genome shotgun (WGS) entry which is preliminary data.</text>
</comment>
<dbReference type="Pfam" id="PF13561">
    <property type="entry name" value="adh_short_C2"/>
    <property type="match status" value="1"/>
</dbReference>
<evidence type="ECO:0000313" key="4">
    <source>
        <dbReference type="Proteomes" id="UP000740754"/>
    </source>
</evidence>
<dbReference type="EMBL" id="JAAXKX010000003">
    <property type="protein sequence ID" value="NKN32268.1"/>
    <property type="molecule type" value="Genomic_DNA"/>
</dbReference>
<dbReference type="InterPro" id="IPR002347">
    <property type="entry name" value="SDR_fam"/>
</dbReference>
<evidence type="ECO:0000256" key="1">
    <source>
        <dbReference type="ARBA" id="ARBA00006484"/>
    </source>
</evidence>
<proteinExistence type="inferred from homology"/>
<dbReference type="PRINTS" id="PR00081">
    <property type="entry name" value="GDHRDH"/>
</dbReference>
<dbReference type="PROSITE" id="PS00061">
    <property type="entry name" value="ADH_SHORT"/>
    <property type="match status" value="1"/>
</dbReference>
<accession>A0ABX1I4X4</accession>
<dbReference type="PRINTS" id="PR00080">
    <property type="entry name" value="SDRFAMILY"/>
</dbReference>
<organism evidence="3 4">
    <name type="scientific">Marichromatium bheemlicum</name>
    <dbReference type="NCBI Taxonomy" id="365339"/>
    <lineage>
        <taxon>Bacteria</taxon>
        <taxon>Pseudomonadati</taxon>
        <taxon>Pseudomonadota</taxon>
        <taxon>Gammaproteobacteria</taxon>
        <taxon>Chromatiales</taxon>
        <taxon>Chromatiaceae</taxon>
        <taxon>Marichromatium</taxon>
    </lineage>
</organism>